<protein>
    <recommendedName>
        <fullName evidence="3">DUF3447 domain-containing protein</fullName>
    </recommendedName>
</protein>
<dbReference type="InterPro" id="IPR053139">
    <property type="entry name" value="Surface_bspA-like"/>
</dbReference>
<dbReference type="PANTHER" id="PTHR45661">
    <property type="entry name" value="SURFACE ANTIGEN"/>
    <property type="match status" value="1"/>
</dbReference>
<name>A0ABR2H839_9EUKA</name>
<evidence type="ECO:0000313" key="1">
    <source>
        <dbReference type="EMBL" id="KAK8842393.1"/>
    </source>
</evidence>
<dbReference type="InterPro" id="IPR032675">
    <property type="entry name" value="LRR_dom_sf"/>
</dbReference>
<comment type="caution">
    <text evidence="1">The sequence shown here is derived from an EMBL/GenBank/DDBJ whole genome shotgun (WGS) entry which is preliminary data.</text>
</comment>
<accession>A0ABR2H839</accession>
<dbReference type="EMBL" id="JAPFFF010000038">
    <property type="protein sequence ID" value="KAK8842393.1"/>
    <property type="molecule type" value="Genomic_DNA"/>
</dbReference>
<dbReference type="Proteomes" id="UP001470230">
    <property type="component" value="Unassembled WGS sequence"/>
</dbReference>
<dbReference type="PANTHER" id="PTHR45661:SF3">
    <property type="entry name" value="IG-LIKE DOMAIN-CONTAINING PROTEIN"/>
    <property type="match status" value="1"/>
</dbReference>
<sequence>MIDSNFKAKYQNYVNQKKELYDLLLEYIENQEDEDLNLQNFIKYIEDSELLKDREETKLLLRLILKISKYHYRSPNFIEKIENLLLHYQKEIKQTFSNSEIFEIFQNNKRILLFLLEQKIINTDDEIINKILEKKDKNDTKYCHFFYPEIESFLKEKDSSKVASIKQELLDIDPNIFISFEEKRKLGENDSYICSLIRNDLVVDFISHVTLSNMKLSNTLIKASIFETNSYLIEHQTTLIEYAAFYGSIQIFQYLKINGVPLIPVLWFYVIHSNNAEMFHLLEENHVSTIFHGSYSKCLQAAIQFHNTNVVDYVSDNIVKKNEISQEEHNSYDENRINYCFHYINFAYFPNEIDNNLVFFYLCQYDYYNLAVIFLENKKIDLNETVNAITFFYIFLSIVDLLLKQEKVNKSENEKFVIKLSISSSKQNIDKYEYEDFMYLREVIFEQPSSVTIFEKGCFKNCVCLKEIRIPSSVKKIKTNAFLDCKSLEKVTFEEPSSLEVISNEAFSCCDSLRQITIPSSVKSIKNRAFYFCRALAKIKIMSSNTKFDLDSFYFCSSPEILIID</sequence>
<dbReference type="InterPro" id="IPR026906">
    <property type="entry name" value="LRR_5"/>
</dbReference>
<keyword evidence="2" id="KW-1185">Reference proteome</keyword>
<evidence type="ECO:0000313" key="2">
    <source>
        <dbReference type="Proteomes" id="UP001470230"/>
    </source>
</evidence>
<gene>
    <name evidence="1" type="ORF">M9Y10_025976</name>
</gene>
<reference evidence="1 2" key="1">
    <citation type="submission" date="2024-04" db="EMBL/GenBank/DDBJ databases">
        <title>Tritrichomonas musculus Genome.</title>
        <authorList>
            <person name="Alves-Ferreira E."/>
            <person name="Grigg M."/>
            <person name="Lorenzi H."/>
            <person name="Galac M."/>
        </authorList>
    </citation>
    <scope>NUCLEOTIDE SEQUENCE [LARGE SCALE GENOMIC DNA]</scope>
    <source>
        <strain evidence="1 2">EAF2021</strain>
    </source>
</reference>
<dbReference type="SUPFAM" id="SSF52058">
    <property type="entry name" value="L domain-like"/>
    <property type="match status" value="1"/>
</dbReference>
<organism evidence="1 2">
    <name type="scientific">Tritrichomonas musculus</name>
    <dbReference type="NCBI Taxonomy" id="1915356"/>
    <lineage>
        <taxon>Eukaryota</taxon>
        <taxon>Metamonada</taxon>
        <taxon>Parabasalia</taxon>
        <taxon>Tritrichomonadida</taxon>
        <taxon>Tritrichomonadidae</taxon>
        <taxon>Tritrichomonas</taxon>
    </lineage>
</organism>
<proteinExistence type="predicted"/>
<dbReference type="Gene3D" id="3.80.10.10">
    <property type="entry name" value="Ribonuclease Inhibitor"/>
    <property type="match status" value="1"/>
</dbReference>
<dbReference type="Pfam" id="PF13306">
    <property type="entry name" value="LRR_5"/>
    <property type="match status" value="1"/>
</dbReference>
<evidence type="ECO:0008006" key="3">
    <source>
        <dbReference type="Google" id="ProtNLM"/>
    </source>
</evidence>